<evidence type="ECO:0000259" key="2">
    <source>
        <dbReference type="Pfam" id="PF00656"/>
    </source>
</evidence>
<dbReference type="OrthoDB" id="9812126at2"/>
<dbReference type="Gene3D" id="3.40.50.1460">
    <property type="match status" value="1"/>
</dbReference>
<dbReference type="InterPro" id="IPR029030">
    <property type="entry name" value="Caspase-like_dom_sf"/>
</dbReference>
<dbReference type="RefSeq" id="WP_102846168.1">
    <property type="nucleotide sequence ID" value="NZ_JAMOIG010000015.1"/>
</dbReference>
<dbReference type="GO" id="GO:0004197">
    <property type="term" value="F:cysteine-type endopeptidase activity"/>
    <property type="evidence" value="ECO:0007669"/>
    <property type="project" value="InterPro"/>
</dbReference>
<evidence type="ECO:0000256" key="1">
    <source>
        <dbReference type="SAM" id="MobiDB-lite"/>
    </source>
</evidence>
<accession>A0A2N8T1E5</accession>
<proteinExistence type="predicted"/>
<protein>
    <submittedName>
        <fullName evidence="3">Peptidase C14</fullName>
    </submittedName>
</protein>
<dbReference type="Proteomes" id="UP000235897">
    <property type="component" value="Unassembled WGS sequence"/>
</dbReference>
<sequence length="323" mass="35636">MKKALVVGINFYANVKGLHGCVNDAYAMQQVLERHMDGSKNFDVRLMTAVDEQSGISRRQLKDAVQQLFSDDCEIALLYFAGHGSVEESGGYLVTSECNDGDDGLPLEEVMNFANESKARNKIVILDSCHSGIAGNPKSLGEKAVLSEGMTILTASSKDQYANERNGSGVFTSLFVDAMSGSAANLLGDITPGSIYAHIDQSLGGWEQRPIFKTNVRAFTSLRKVVPPIQLSELREIAVLFERPDYEFPLDPSFEPHPPAPAHGHEPNPENNRKFATLQKLNRLNLVRPIGADHMYFAAMNSTGCRLTVLGEHYWHLLQKNRI</sequence>
<feature type="domain" description="Peptidase C14 caspase" evidence="2">
    <location>
        <begin position="2"/>
        <end position="213"/>
    </location>
</feature>
<dbReference type="EMBL" id="POUW01000001">
    <property type="protein sequence ID" value="PNG08564.1"/>
    <property type="molecule type" value="Genomic_DNA"/>
</dbReference>
<dbReference type="InterPro" id="IPR052039">
    <property type="entry name" value="Caspase-related_regulators"/>
</dbReference>
<evidence type="ECO:0000313" key="4">
    <source>
        <dbReference type="Proteomes" id="UP000235897"/>
    </source>
</evidence>
<dbReference type="Pfam" id="PF00656">
    <property type="entry name" value="Peptidase_C14"/>
    <property type="match status" value="1"/>
</dbReference>
<dbReference type="SUPFAM" id="SSF52129">
    <property type="entry name" value="Caspase-like"/>
    <property type="match status" value="1"/>
</dbReference>
<comment type="caution">
    <text evidence="3">The sequence shown here is derived from an EMBL/GenBank/DDBJ whole genome shotgun (WGS) entry which is preliminary data.</text>
</comment>
<dbReference type="AlphaFoldDB" id="A0A2N8T1E5"/>
<evidence type="ECO:0000313" key="3">
    <source>
        <dbReference type="EMBL" id="PNG08564.1"/>
    </source>
</evidence>
<dbReference type="GO" id="GO:0006508">
    <property type="term" value="P:proteolysis"/>
    <property type="evidence" value="ECO:0007669"/>
    <property type="project" value="InterPro"/>
</dbReference>
<feature type="region of interest" description="Disordered" evidence="1">
    <location>
        <begin position="251"/>
        <end position="272"/>
    </location>
</feature>
<reference evidence="3 4" key="1">
    <citation type="submission" date="2018-01" db="EMBL/GenBank/DDBJ databases">
        <title>Denitrification phenotypes of diverse strains of Pseudomonas stutzeri.</title>
        <authorList>
            <person name="Milligan D.A."/>
            <person name="Bergaust L."/>
            <person name="Bakken L.R."/>
            <person name="Frostegard A."/>
        </authorList>
    </citation>
    <scope>NUCLEOTIDE SEQUENCE [LARGE SCALE GENOMIC DNA]</scope>
    <source>
        <strain evidence="3 4">28a3</strain>
    </source>
</reference>
<organism evidence="3 4">
    <name type="scientific">Stutzerimonas stutzeri</name>
    <name type="common">Pseudomonas stutzeri</name>
    <dbReference type="NCBI Taxonomy" id="316"/>
    <lineage>
        <taxon>Bacteria</taxon>
        <taxon>Pseudomonadati</taxon>
        <taxon>Pseudomonadota</taxon>
        <taxon>Gammaproteobacteria</taxon>
        <taxon>Pseudomonadales</taxon>
        <taxon>Pseudomonadaceae</taxon>
        <taxon>Stutzerimonas</taxon>
    </lineage>
</organism>
<dbReference type="PANTHER" id="PTHR22576">
    <property type="entry name" value="MUCOSA ASSOCIATED LYMPHOID TISSUE LYMPHOMA TRANSLOCATION PROTEIN 1/PARACASPASE"/>
    <property type="match status" value="1"/>
</dbReference>
<name>A0A2N8T1E5_STUST</name>
<dbReference type="PANTHER" id="PTHR22576:SF37">
    <property type="entry name" value="MUCOSA-ASSOCIATED LYMPHOID TISSUE LYMPHOMA TRANSLOCATION PROTEIN 1"/>
    <property type="match status" value="1"/>
</dbReference>
<feature type="compositionally biased region" description="Basic and acidic residues" evidence="1">
    <location>
        <begin position="263"/>
        <end position="272"/>
    </location>
</feature>
<dbReference type="InterPro" id="IPR011600">
    <property type="entry name" value="Pept_C14_caspase"/>
</dbReference>
<gene>
    <name evidence="3" type="ORF">CXL00_05910</name>
</gene>